<keyword evidence="2" id="KW-1185">Reference proteome</keyword>
<evidence type="ECO:0000313" key="1">
    <source>
        <dbReference type="EMBL" id="ALI34273.1"/>
    </source>
</evidence>
<sequence length="45" mass="5229">MSEINNFLDRGNRKIVNIQVVKDFDTELTGVNYIVFYEEGADITF</sequence>
<dbReference type="OrthoDB" id="372663at2157"/>
<dbReference type="EMBL" id="CP012850">
    <property type="protein sequence ID" value="ALI34273.1"/>
    <property type="molecule type" value="Genomic_DNA"/>
</dbReference>
<dbReference type="Proteomes" id="UP000058925">
    <property type="component" value="Chromosome"/>
</dbReference>
<reference evidence="2" key="1">
    <citation type="submission" date="2015-10" db="EMBL/GenBank/DDBJ databases">
        <title>Niche specialization of a soil ammonia-oxidizing archaeon, Candidatus Nitrosocosmicus oleophilus.</title>
        <authorList>
            <person name="Jung M.-Y."/>
            <person name="Rhee S.-K."/>
        </authorList>
    </citation>
    <scope>NUCLEOTIDE SEQUENCE [LARGE SCALE GENOMIC DNA]</scope>
    <source>
        <strain evidence="2">MY3</strain>
    </source>
</reference>
<name>A0A654LVD5_9ARCH</name>
<dbReference type="KEGG" id="taa:NMY3_00059"/>
<dbReference type="RefSeq" id="WP_196816968.1">
    <property type="nucleotide sequence ID" value="NZ_CP012850.1"/>
</dbReference>
<gene>
    <name evidence="1" type="ORF">NMY3_00059</name>
</gene>
<accession>A0A654LVD5</accession>
<protein>
    <submittedName>
        <fullName evidence="1">Uncharacterized protein</fullName>
    </submittedName>
</protein>
<organism evidence="1 2">
    <name type="scientific">Candidatus Nitrosocosmicus oleophilus</name>
    <dbReference type="NCBI Taxonomy" id="1353260"/>
    <lineage>
        <taxon>Archaea</taxon>
        <taxon>Nitrososphaerota</taxon>
        <taxon>Nitrososphaeria</taxon>
        <taxon>Nitrososphaerales</taxon>
        <taxon>Nitrososphaeraceae</taxon>
        <taxon>Candidatus Nitrosocosmicus</taxon>
    </lineage>
</organism>
<proteinExistence type="predicted"/>
<evidence type="ECO:0000313" key="2">
    <source>
        <dbReference type="Proteomes" id="UP000058925"/>
    </source>
</evidence>
<dbReference type="AlphaFoldDB" id="A0A654LVD5"/>
<dbReference type="GeneID" id="60420286"/>